<dbReference type="AlphaFoldDB" id="A0A0U5BMY5"/>
<gene>
    <name evidence="2" type="ORF">MalAC0309_1071</name>
</gene>
<name>A0A0U5BMY5_9MICO</name>
<reference evidence="2 3" key="2">
    <citation type="submission" date="2016-01" db="EMBL/GenBank/DDBJ databases">
        <title>Microcella alkaliphila JAM AC0309 whole genome shotgun sequence.</title>
        <authorList>
            <person name="Kurata A."/>
            <person name="Hirose Y."/>
            <person name="Kishimoto N."/>
            <person name="Kobayashi T."/>
        </authorList>
    </citation>
    <scope>NUCLEOTIDE SEQUENCE [LARGE SCALE GENOMIC DNA]</scope>
    <source>
        <strain evidence="2 3">JAM AC0309</strain>
    </source>
</reference>
<dbReference type="Proteomes" id="UP000218965">
    <property type="component" value="Chromosome"/>
</dbReference>
<evidence type="ECO:0000256" key="1">
    <source>
        <dbReference type="SAM" id="Phobius"/>
    </source>
</evidence>
<evidence type="ECO:0000313" key="2">
    <source>
        <dbReference type="EMBL" id="BAU31932.1"/>
    </source>
</evidence>
<dbReference type="EMBL" id="AP017315">
    <property type="protein sequence ID" value="BAU31932.1"/>
    <property type="molecule type" value="Genomic_DNA"/>
</dbReference>
<sequence length="148" mass="15137">MQQLEREGVAEPVPPAVVVDERAPRQRTSHRLPPERSAAATWAFVTGLAPFATSVIGNLVASQAGAQLAAGAGSLAMVLGMLTLVFVVNAALLTVCGITGSRGIRETANGYTRGRGLAVAGITLGSINLVLWLAGLVVSTTAIAPFFA</sequence>
<proteinExistence type="predicted"/>
<feature type="transmembrane region" description="Helical" evidence="1">
    <location>
        <begin position="39"/>
        <end position="61"/>
    </location>
</feature>
<feature type="transmembrane region" description="Helical" evidence="1">
    <location>
        <begin position="117"/>
        <end position="147"/>
    </location>
</feature>
<protein>
    <submittedName>
        <fullName evidence="2">Integral membrane protein</fullName>
    </submittedName>
</protein>
<feature type="transmembrane region" description="Helical" evidence="1">
    <location>
        <begin position="73"/>
        <end position="96"/>
    </location>
</feature>
<dbReference type="KEGG" id="malk:MalAC0309_1071"/>
<keyword evidence="1" id="KW-1133">Transmembrane helix</keyword>
<evidence type="ECO:0000313" key="3">
    <source>
        <dbReference type="Proteomes" id="UP000218965"/>
    </source>
</evidence>
<keyword evidence="1" id="KW-0812">Transmembrane</keyword>
<reference evidence="3" key="1">
    <citation type="submission" date="2015-12" db="EMBL/GenBank/DDBJ databases">
        <authorList>
            <person name="Shamseldin A."/>
            <person name="Moawad H."/>
            <person name="Abd El-Rahim W.M."/>
            <person name="Sadowsky M.J."/>
        </authorList>
    </citation>
    <scope>NUCLEOTIDE SEQUENCE [LARGE SCALE GENOMIC DNA]</scope>
    <source>
        <strain evidence="3">JAM AC0309</strain>
    </source>
</reference>
<keyword evidence="1" id="KW-0472">Membrane</keyword>
<accession>A0A0U5BMY5</accession>
<organism evidence="2 3">
    <name type="scientific">Microcella alkaliphila</name>
    <dbReference type="NCBI Taxonomy" id="279828"/>
    <lineage>
        <taxon>Bacteria</taxon>
        <taxon>Bacillati</taxon>
        <taxon>Actinomycetota</taxon>
        <taxon>Actinomycetes</taxon>
        <taxon>Micrococcales</taxon>
        <taxon>Microbacteriaceae</taxon>
        <taxon>Microcella</taxon>
    </lineage>
</organism>